<sequence length="310" mass="33920">MGFASAGAQLISLPPTGSSSRRVGKPFQPPYFKFAYPLPSRKYSNMGVWRWKGKLRYSVEGRMKDDDDDDACELVNGMELSIGEQPHHSIPAYLFKAVKNNNGTAILLLSDLFAFQHSSIRDFAYRLACIGFNVLLPDLVHEDVWEKPPAEHCAKQEMQRIAEDIGTVTKWLTEEFSAAGLSMKLGIIGFGYGGGRVIDVLARDEGTCFLIGASIYGTQVDPSLATKVKVPVLLISGDNDPLCPVSVMKDLEKGIGEGSKLVIFGGRGHGFVHNPGSPEEDDDAEKAFLMLRNWLHHGLVAINNLANCHG</sequence>
<reference evidence="7 8" key="4">
    <citation type="journal article" date="2011" name="BMC Genomics">
        <title>RNA-Seq improves annotation of protein-coding genes in the cucumber genome.</title>
        <authorList>
            <person name="Li Z."/>
            <person name="Zhang Z."/>
            <person name="Yan P."/>
            <person name="Huang S."/>
            <person name="Fei Z."/>
            <person name="Lin K."/>
        </authorList>
    </citation>
    <scope>NUCLEOTIDE SEQUENCE [LARGE SCALE GENOMIC DNA]</scope>
    <source>
        <strain evidence="8">cv. 9930</strain>
    </source>
</reference>
<evidence type="ECO:0000313" key="8">
    <source>
        <dbReference type="Proteomes" id="UP000029981"/>
    </source>
</evidence>
<feature type="domain" description="Dienelactone hydrolase" evidence="6">
    <location>
        <begin position="91"/>
        <end position="297"/>
    </location>
</feature>
<accession>A0A0A0KT04</accession>
<dbReference type="OrthoDB" id="17560at2759"/>
<protein>
    <recommendedName>
        <fullName evidence="3">Carboxymethylenebutenolidase homolog</fullName>
    </recommendedName>
</protein>
<dbReference type="STRING" id="3659.A0A0A0KT04"/>
<dbReference type="KEGG" id="csv:101210518"/>
<dbReference type="PANTHER" id="PTHR46812:SF1">
    <property type="entry name" value="CARBOXYMETHYLENEBUTENOLIDASE HOMOLOG"/>
    <property type="match status" value="1"/>
</dbReference>
<keyword evidence="5" id="KW-0378">Hydrolase</keyword>
<dbReference type="PANTHER" id="PTHR46812">
    <property type="entry name" value="CARBOXYMETHYLENEBUTENOLIDASE HOMOLOG"/>
    <property type="match status" value="1"/>
</dbReference>
<evidence type="ECO:0000313" key="7">
    <source>
        <dbReference type="EMBL" id="KGN52723.1"/>
    </source>
</evidence>
<evidence type="ECO:0000256" key="5">
    <source>
        <dbReference type="ARBA" id="ARBA00022801"/>
    </source>
</evidence>
<evidence type="ECO:0000256" key="3">
    <source>
        <dbReference type="ARBA" id="ARBA00014180"/>
    </source>
</evidence>
<dbReference type="InterPro" id="IPR002925">
    <property type="entry name" value="Dienelactn_hydro"/>
</dbReference>
<dbReference type="InterPro" id="IPR029058">
    <property type="entry name" value="AB_hydrolase_fold"/>
</dbReference>
<name>A0A0A0KT04_CUCSA</name>
<reference evidence="7 8" key="2">
    <citation type="journal article" date="2009" name="PLoS ONE">
        <title>An integrated genetic and cytogenetic map of the cucumber genome.</title>
        <authorList>
            <person name="Ren Y."/>
            <person name="Zhang Z."/>
            <person name="Liu J."/>
            <person name="Staub J.E."/>
            <person name="Han Y."/>
            <person name="Cheng Z."/>
            <person name="Li X."/>
            <person name="Lu J."/>
            <person name="Miao H."/>
            <person name="Kang H."/>
            <person name="Xie B."/>
            <person name="Gu X."/>
            <person name="Wang X."/>
            <person name="Du Y."/>
            <person name="Jin W."/>
            <person name="Huang S."/>
        </authorList>
    </citation>
    <scope>NUCLEOTIDE SEQUENCE [LARGE SCALE GENOMIC DNA]</scope>
    <source>
        <strain evidence="8">cv. 9930</strain>
    </source>
</reference>
<dbReference type="EMBL" id="CM002926">
    <property type="protein sequence ID" value="KGN52723.1"/>
    <property type="molecule type" value="Genomic_DNA"/>
</dbReference>
<organism evidence="7 8">
    <name type="scientific">Cucumis sativus</name>
    <name type="common">Cucumber</name>
    <dbReference type="NCBI Taxonomy" id="3659"/>
    <lineage>
        <taxon>Eukaryota</taxon>
        <taxon>Viridiplantae</taxon>
        <taxon>Streptophyta</taxon>
        <taxon>Embryophyta</taxon>
        <taxon>Tracheophyta</taxon>
        <taxon>Spermatophyta</taxon>
        <taxon>Magnoliopsida</taxon>
        <taxon>eudicotyledons</taxon>
        <taxon>Gunneridae</taxon>
        <taxon>Pentapetalae</taxon>
        <taxon>rosids</taxon>
        <taxon>fabids</taxon>
        <taxon>Cucurbitales</taxon>
        <taxon>Cucurbitaceae</taxon>
        <taxon>Benincaseae</taxon>
        <taxon>Cucumis</taxon>
    </lineage>
</organism>
<dbReference type="Gramene" id="KGN52723">
    <property type="protein sequence ID" value="KGN52723"/>
    <property type="gene ID" value="Csa_5G652280"/>
</dbReference>
<comment type="subcellular location">
    <subcellularLocation>
        <location evidence="1">Cytoplasm</location>
        <location evidence="1">Cytosol</location>
    </subcellularLocation>
</comment>
<dbReference type="GO" id="GO:0016787">
    <property type="term" value="F:hydrolase activity"/>
    <property type="evidence" value="ECO:0007669"/>
    <property type="project" value="UniProtKB-KW"/>
</dbReference>
<reference evidence="7 8" key="1">
    <citation type="journal article" date="2009" name="Nat. Genet.">
        <title>The genome of the cucumber, Cucumis sativus L.</title>
        <authorList>
            <person name="Huang S."/>
            <person name="Li R."/>
            <person name="Zhang Z."/>
            <person name="Li L."/>
            <person name="Gu X."/>
            <person name="Fan W."/>
            <person name="Lucas W.J."/>
            <person name="Wang X."/>
            <person name="Xie B."/>
            <person name="Ni P."/>
            <person name="Ren Y."/>
            <person name="Zhu H."/>
            <person name="Li J."/>
            <person name="Lin K."/>
            <person name="Jin W."/>
            <person name="Fei Z."/>
            <person name="Li G."/>
            <person name="Staub J."/>
            <person name="Kilian A."/>
            <person name="van der Vossen E.A."/>
            <person name="Wu Y."/>
            <person name="Guo J."/>
            <person name="He J."/>
            <person name="Jia Z."/>
            <person name="Ren Y."/>
            <person name="Tian G."/>
            <person name="Lu Y."/>
            <person name="Ruan J."/>
            <person name="Qian W."/>
            <person name="Wang M."/>
            <person name="Huang Q."/>
            <person name="Li B."/>
            <person name="Xuan Z."/>
            <person name="Cao J."/>
            <person name="Asan"/>
            <person name="Wu Z."/>
            <person name="Zhang J."/>
            <person name="Cai Q."/>
            <person name="Bai Y."/>
            <person name="Zhao B."/>
            <person name="Han Y."/>
            <person name="Li Y."/>
            <person name="Li X."/>
            <person name="Wang S."/>
            <person name="Shi Q."/>
            <person name="Liu S."/>
            <person name="Cho W.K."/>
            <person name="Kim J.Y."/>
            <person name="Xu Y."/>
            <person name="Heller-Uszynska K."/>
            <person name="Miao H."/>
            <person name="Cheng Z."/>
            <person name="Zhang S."/>
            <person name="Wu J."/>
            <person name="Yang Y."/>
            <person name="Kang H."/>
            <person name="Li M."/>
            <person name="Liang H."/>
            <person name="Ren X."/>
            <person name="Shi Z."/>
            <person name="Wen M."/>
            <person name="Jian M."/>
            <person name="Yang H."/>
            <person name="Zhang G."/>
            <person name="Yang Z."/>
            <person name="Chen R."/>
            <person name="Liu S."/>
            <person name="Li J."/>
            <person name="Ma L."/>
            <person name="Liu H."/>
            <person name="Zhou Y."/>
            <person name="Zhao J."/>
            <person name="Fang X."/>
            <person name="Li G."/>
            <person name="Fang L."/>
            <person name="Li Y."/>
            <person name="Liu D."/>
            <person name="Zheng H."/>
            <person name="Zhang Y."/>
            <person name="Qin N."/>
            <person name="Li Z."/>
            <person name="Yang G."/>
            <person name="Yang S."/>
            <person name="Bolund L."/>
            <person name="Kristiansen K."/>
            <person name="Zheng H."/>
            <person name="Li S."/>
            <person name="Zhang X."/>
            <person name="Yang H."/>
            <person name="Wang J."/>
            <person name="Sun R."/>
            <person name="Zhang B."/>
            <person name="Jiang S."/>
            <person name="Wang J."/>
            <person name="Du Y."/>
            <person name="Li S."/>
        </authorList>
    </citation>
    <scope>NUCLEOTIDE SEQUENCE [LARGE SCALE GENOMIC DNA]</scope>
    <source>
        <strain evidence="8">cv. 9930</strain>
    </source>
</reference>
<gene>
    <name evidence="7" type="ORF">Csa_5G652280</name>
</gene>
<dbReference type="Proteomes" id="UP000029981">
    <property type="component" value="Chromosome 5"/>
</dbReference>
<keyword evidence="4" id="KW-0963">Cytoplasm</keyword>
<dbReference type="SUPFAM" id="SSF53474">
    <property type="entry name" value="alpha/beta-Hydrolases"/>
    <property type="match status" value="1"/>
</dbReference>
<dbReference type="Gene3D" id="3.40.50.1820">
    <property type="entry name" value="alpha/beta hydrolase"/>
    <property type="match status" value="1"/>
</dbReference>
<dbReference type="GO" id="GO:0005829">
    <property type="term" value="C:cytosol"/>
    <property type="evidence" value="ECO:0007669"/>
    <property type="project" value="UniProtKB-SubCell"/>
</dbReference>
<dbReference type="AlphaFoldDB" id="A0A0A0KT04"/>
<dbReference type="OMA" id="DLPFQYD"/>
<dbReference type="eggNOG" id="KOG3043">
    <property type="taxonomic scope" value="Eukaryota"/>
</dbReference>
<evidence type="ECO:0000256" key="2">
    <source>
        <dbReference type="ARBA" id="ARBA00008456"/>
    </source>
</evidence>
<evidence type="ECO:0000256" key="4">
    <source>
        <dbReference type="ARBA" id="ARBA00022490"/>
    </source>
</evidence>
<dbReference type="InterPro" id="IPR042946">
    <property type="entry name" value="CMBL"/>
</dbReference>
<proteinExistence type="inferred from homology"/>
<reference evidence="7 8" key="3">
    <citation type="journal article" date="2010" name="BMC Genomics">
        <title>Transcriptome sequencing and comparative analysis of cucumber flowers with different sex types.</title>
        <authorList>
            <person name="Guo S."/>
            <person name="Zheng Y."/>
            <person name="Joung J.G."/>
            <person name="Liu S."/>
            <person name="Zhang Z."/>
            <person name="Crasta O.R."/>
            <person name="Sobral B.W."/>
            <person name="Xu Y."/>
            <person name="Huang S."/>
            <person name="Fei Z."/>
        </authorList>
    </citation>
    <scope>NUCLEOTIDE SEQUENCE [LARGE SCALE GENOMIC DNA]</scope>
    <source>
        <strain evidence="8">cv. 9930</strain>
    </source>
</reference>
<keyword evidence="8" id="KW-1185">Reference proteome</keyword>
<evidence type="ECO:0000259" key="6">
    <source>
        <dbReference type="Pfam" id="PF01738"/>
    </source>
</evidence>
<evidence type="ECO:0000256" key="1">
    <source>
        <dbReference type="ARBA" id="ARBA00004514"/>
    </source>
</evidence>
<comment type="similarity">
    <text evidence="2">Belongs to the dienelactone hydrolase family.</text>
</comment>
<dbReference type="Pfam" id="PF01738">
    <property type="entry name" value="DLH"/>
    <property type="match status" value="1"/>
</dbReference>